<dbReference type="Proteomes" id="UP001054854">
    <property type="component" value="Unassembled WGS sequence"/>
</dbReference>
<reference evidence="2" key="1">
    <citation type="submission" date="2024-05" db="EMBL/GenBank/DDBJ databases">
        <title>Whole genome shotgun sequence of Streptomyces hygroscopicus NBRC 113678.</title>
        <authorList>
            <person name="Komaki H."/>
            <person name="Tamura T."/>
        </authorList>
    </citation>
    <scope>NUCLEOTIDE SEQUENCE</scope>
    <source>
        <strain evidence="2">N11-34</strain>
    </source>
</reference>
<dbReference type="RefSeq" id="WP_236259515.1">
    <property type="nucleotide sequence ID" value="NZ_BNEK01000005.1"/>
</dbReference>
<organism evidence="2 3">
    <name type="scientific">Streptomyces hygroscopicus</name>
    <dbReference type="NCBI Taxonomy" id="1912"/>
    <lineage>
        <taxon>Bacteria</taxon>
        <taxon>Bacillati</taxon>
        <taxon>Actinomycetota</taxon>
        <taxon>Actinomycetes</taxon>
        <taxon>Kitasatosporales</taxon>
        <taxon>Streptomycetaceae</taxon>
        <taxon>Streptomyces</taxon>
        <taxon>Streptomyces violaceusniger group</taxon>
    </lineage>
</organism>
<name>A0ABQ3UD78_STRHY</name>
<proteinExistence type="predicted"/>
<sequence>MAKATKTATPTSADARSADAAERRAPQGPRAAAARVQSRHSVTIDLAGRQVELPSKEQLTFLAGLGLLAALEVIEWPVALAIGIGHGLAHSQHGAALRDFGEALEEA</sequence>
<comment type="caution">
    <text evidence="2">The sequence shown here is derived from an EMBL/GenBank/DDBJ whole genome shotgun (WGS) entry which is preliminary data.</text>
</comment>
<evidence type="ECO:0000256" key="1">
    <source>
        <dbReference type="SAM" id="MobiDB-lite"/>
    </source>
</evidence>
<feature type="compositionally biased region" description="Low complexity" evidence="1">
    <location>
        <begin position="1"/>
        <end position="15"/>
    </location>
</feature>
<keyword evidence="3" id="KW-1185">Reference proteome</keyword>
<feature type="region of interest" description="Disordered" evidence="1">
    <location>
        <begin position="1"/>
        <end position="39"/>
    </location>
</feature>
<feature type="compositionally biased region" description="Basic and acidic residues" evidence="1">
    <location>
        <begin position="16"/>
        <end position="25"/>
    </location>
</feature>
<accession>A0ABQ3UD78</accession>
<gene>
    <name evidence="2" type="ORF">TPA0910_80060</name>
</gene>
<protein>
    <submittedName>
        <fullName evidence="2">Uncharacterized protein</fullName>
    </submittedName>
</protein>
<feature type="compositionally biased region" description="Low complexity" evidence="1">
    <location>
        <begin position="26"/>
        <end position="35"/>
    </location>
</feature>
<evidence type="ECO:0000313" key="2">
    <source>
        <dbReference type="EMBL" id="GHJ33573.1"/>
    </source>
</evidence>
<evidence type="ECO:0000313" key="3">
    <source>
        <dbReference type="Proteomes" id="UP001054854"/>
    </source>
</evidence>
<dbReference type="EMBL" id="BNEK01000005">
    <property type="protein sequence ID" value="GHJ33573.1"/>
    <property type="molecule type" value="Genomic_DNA"/>
</dbReference>